<feature type="transmembrane region" description="Helical" evidence="2">
    <location>
        <begin position="546"/>
        <end position="566"/>
    </location>
</feature>
<feature type="transmembrane region" description="Helical" evidence="2">
    <location>
        <begin position="445"/>
        <end position="462"/>
    </location>
</feature>
<feature type="region of interest" description="Disordered" evidence="1">
    <location>
        <begin position="261"/>
        <end position="381"/>
    </location>
</feature>
<dbReference type="EMBL" id="LHPG02000006">
    <property type="protein sequence ID" value="PRW57716.1"/>
    <property type="molecule type" value="Genomic_DNA"/>
</dbReference>
<dbReference type="InterPro" id="IPR001054">
    <property type="entry name" value="A/G_cyclase"/>
</dbReference>
<comment type="caution">
    <text evidence="4">The sequence shown here is derived from an EMBL/GenBank/DDBJ whole genome shotgun (WGS) entry which is preliminary data.</text>
</comment>
<evidence type="ECO:0000256" key="2">
    <source>
        <dbReference type="SAM" id="Phobius"/>
    </source>
</evidence>
<dbReference type="AlphaFoldDB" id="A0A2P6TUK5"/>
<feature type="domain" description="Guanylate cyclase" evidence="3">
    <location>
        <begin position="34"/>
        <end position="161"/>
    </location>
</feature>
<protein>
    <submittedName>
        <fullName evidence="4">Adenylyl cyclase isoform B</fullName>
    </submittedName>
</protein>
<keyword evidence="2" id="KW-0812">Transmembrane</keyword>
<keyword evidence="2" id="KW-1133">Transmembrane helix</keyword>
<dbReference type="SUPFAM" id="SSF55073">
    <property type="entry name" value="Nucleotide cyclase"/>
    <property type="match status" value="1"/>
</dbReference>
<gene>
    <name evidence="4" type="ORF">C2E21_3706</name>
</gene>
<dbReference type="GO" id="GO:0035556">
    <property type="term" value="P:intracellular signal transduction"/>
    <property type="evidence" value="ECO:0007669"/>
    <property type="project" value="InterPro"/>
</dbReference>
<dbReference type="Gene3D" id="3.30.70.1230">
    <property type="entry name" value="Nucleotide cyclase"/>
    <property type="match status" value="1"/>
</dbReference>
<accession>A0A2P6TUK5</accession>
<dbReference type="CDD" id="cd07302">
    <property type="entry name" value="CHD"/>
    <property type="match status" value="1"/>
</dbReference>
<proteinExistence type="predicted"/>
<keyword evidence="5" id="KW-1185">Reference proteome</keyword>
<feature type="compositionally biased region" description="Basic and acidic residues" evidence="1">
    <location>
        <begin position="16"/>
        <end position="26"/>
    </location>
</feature>
<keyword evidence="2" id="KW-0472">Membrane</keyword>
<dbReference type="OrthoDB" id="514109at2759"/>
<evidence type="ECO:0000259" key="3">
    <source>
        <dbReference type="PROSITE" id="PS50125"/>
    </source>
</evidence>
<feature type="transmembrane region" description="Helical" evidence="2">
    <location>
        <begin position="508"/>
        <end position="534"/>
    </location>
</feature>
<feature type="compositionally biased region" description="Low complexity" evidence="1">
    <location>
        <begin position="322"/>
        <end position="332"/>
    </location>
</feature>
<feature type="region of interest" description="Disordered" evidence="1">
    <location>
        <begin position="1"/>
        <end position="26"/>
    </location>
</feature>
<dbReference type="Pfam" id="PF00211">
    <property type="entry name" value="Guanylate_cyc"/>
    <property type="match status" value="1"/>
</dbReference>
<dbReference type="Proteomes" id="UP000239899">
    <property type="component" value="Unassembled WGS sequence"/>
</dbReference>
<feature type="compositionally biased region" description="Low complexity" evidence="1">
    <location>
        <begin position="363"/>
        <end position="375"/>
    </location>
</feature>
<sequence>MAEPGGQPGSPAASDEDAKRVRKPMYEDEHESCSVLVAKIRNDHLLLNYDSHDQFRWLHRFYLVLDRIAEQHRVYKLYGGPHGFMISTGVAETDEDHASTLLRFSLHVLQAIQQQIRLPGLAPVDLCMVLASGRAASGLLGTTSLTYQIVGRPVAVARELMEGQRDLPFMVTSGMYQLLAEEVVAELAEAGQVDLACCPGEQETLYTLPRWRDLPITPPGAGLQLVAGLQQLAASGAPTTAASSGAAAGAAGAAGRQQAGSSSAAAASADAANATPEGSEAPAPASASQPEGQPNSGSPTVDQVGQESNPSLQSSGPGGQSGSEDSPSSGPGATKPAAAKEQRAAQSSKPPQPPASGKGGRTGTAAAAQVAGPAKKQGRSLSARLATQHWARGLMQPLDSTLPFNTQDTDDSWLSHCDLLLRFNNPAREAAFARFYSTAQAMPEMAWLMIGLLTVTLYYLAATARGTAVPLDLLLPFQALPMLGALMWRCSRETYLRWREPLWFAQRLLVLVLTSLPGSFVLASPSSAAFGFGLGSLTLEMLTRRLRLHLQLLSSLFVYVVGLSLMGLHEGGSPASALISPRYLSLHLAATCLTPVFLSALFDVSARRAFAARLKALDLWERPEALESVELLSEQDTALAAAAAAAVRTQPRVPPARPPTNAKGA</sequence>
<evidence type="ECO:0000313" key="4">
    <source>
        <dbReference type="EMBL" id="PRW57716.1"/>
    </source>
</evidence>
<feature type="compositionally biased region" description="Low complexity" evidence="1">
    <location>
        <begin position="261"/>
        <end position="294"/>
    </location>
</feature>
<feature type="compositionally biased region" description="Polar residues" evidence="1">
    <location>
        <begin position="295"/>
        <end position="307"/>
    </location>
</feature>
<dbReference type="InterPro" id="IPR029787">
    <property type="entry name" value="Nucleotide_cyclase"/>
</dbReference>
<reference evidence="4 5" key="1">
    <citation type="journal article" date="2018" name="Plant J.">
        <title>Genome sequences of Chlorella sorokiniana UTEX 1602 and Micractinium conductrix SAG 241.80: implications to maltose excretion by a green alga.</title>
        <authorList>
            <person name="Arriola M.B."/>
            <person name="Velmurugan N."/>
            <person name="Zhang Y."/>
            <person name="Plunkett M.H."/>
            <person name="Hondzo H."/>
            <person name="Barney B.M."/>
        </authorList>
    </citation>
    <scope>NUCLEOTIDE SEQUENCE [LARGE SCALE GENOMIC DNA]</scope>
    <source>
        <strain evidence="5">UTEX 1602</strain>
    </source>
</reference>
<dbReference type="GO" id="GO:0009190">
    <property type="term" value="P:cyclic nucleotide biosynthetic process"/>
    <property type="evidence" value="ECO:0007669"/>
    <property type="project" value="InterPro"/>
</dbReference>
<dbReference type="PROSITE" id="PS50125">
    <property type="entry name" value="GUANYLATE_CYCLASE_2"/>
    <property type="match status" value="1"/>
</dbReference>
<evidence type="ECO:0000256" key="1">
    <source>
        <dbReference type="SAM" id="MobiDB-lite"/>
    </source>
</evidence>
<organism evidence="4 5">
    <name type="scientific">Chlorella sorokiniana</name>
    <name type="common">Freshwater green alga</name>
    <dbReference type="NCBI Taxonomy" id="3076"/>
    <lineage>
        <taxon>Eukaryota</taxon>
        <taxon>Viridiplantae</taxon>
        <taxon>Chlorophyta</taxon>
        <taxon>core chlorophytes</taxon>
        <taxon>Trebouxiophyceae</taxon>
        <taxon>Chlorellales</taxon>
        <taxon>Chlorellaceae</taxon>
        <taxon>Chlorella clade</taxon>
        <taxon>Chlorella</taxon>
    </lineage>
</organism>
<dbReference type="STRING" id="3076.A0A2P6TUK5"/>
<name>A0A2P6TUK5_CHLSO</name>
<feature type="transmembrane region" description="Helical" evidence="2">
    <location>
        <begin position="586"/>
        <end position="606"/>
    </location>
</feature>
<evidence type="ECO:0000313" key="5">
    <source>
        <dbReference type="Proteomes" id="UP000239899"/>
    </source>
</evidence>
<feature type="transmembrane region" description="Helical" evidence="2">
    <location>
        <begin position="469"/>
        <end position="488"/>
    </location>
</feature>